<comment type="caution">
    <text evidence="2">The sequence shown here is derived from an EMBL/GenBank/DDBJ whole genome shotgun (WGS) entry which is preliminary data.</text>
</comment>
<feature type="signal peptide" evidence="1">
    <location>
        <begin position="1"/>
        <end position="20"/>
    </location>
</feature>
<accession>A0ABR4GB34</accession>
<sequence length="119" mass="12736">MKPSILFTSAASLLLGSASAFQGQMAASTYNVYEGRTFQFITLTDYNTGSVYQGELWGGFNGCVDSPCSIQFGEISSGSYNFAASMWRTDDGCHNIDFQGALDAQHGYCCGSLPCDFSA</sequence>
<name>A0ABR4GB34_9EURO</name>
<dbReference type="Proteomes" id="UP001610563">
    <property type="component" value="Unassembled WGS sequence"/>
</dbReference>
<evidence type="ECO:0000313" key="2">
    <source>
        <dbReference type="EMBL" id="KAL2795780.1"/>
    </source>
</evidence>
<evidence type="ECO:0000313" key="3">
    <source>
        <dbReference type="Proteomes" id="UP001610563"/>
    </source>
</evidence>
<dbReference type="EMBL" id="JBFTWV010000032">
    <property type="protein sequence ID" value="KAL2795780.1"/>
    <property type="molecule type" value="Genomic_DNA"/>
</dbReference>
<protein>
    <submittedName>
        <fullName evidence="2">Uncharacterized protein</fullName>
    </submittedName>
</protein>
<gene>
    <name evidence="2" type="ORF">BJX66DRAFT_350404</name>
</gene>
<keyword evidence="1" id="KW-0732">Signal</keyword>
<proteinExistence type="predicted"/>
<evidence type="ECO:0000256" key="1">
    <source>
        <dbReference type="SAM" id="SignalP"/>
    </source>
</evidence>
<feature type="chain" id="PRO_5046263700" evidence="1">
    <location>
        <begin position="21"/>
        <end position="119"/>
    </location>
</feature>
<organism evidence="2 3">
    <name type="scientific">Aspergillus keveii</name>
    <dbReference type="NCBI Taxonomy" id="714993"/>
    <lineage>
        <taxon>Eukaryota</taxon>
        <taxon>Fungi</taxon>
        <taxon>Dikarya</taxon>
        <taxon>Ascomycota</taxon>
        <taxon>Pezizomycotina</taxon>
        <taxon>Eurotiomycetes</taxon>
        <taxon>Eurotiomycetidae</taxon>
        <taxon>Eurotiales</taxon>
        <taxon>Aspergillaceae</taxon>
        <taxon>Aspergillus</taxon>
        <taxon>Aspergillus subgen. Nidulantes</taxon>
    </lineage>
</organism>
<reference evidence="2 3" key="1">
    <citation type="submission" date="2024-07" db="EMBL/GenBank/DDBJ databases">
        <title>Section-level genome sequencing and comparative genomics of Aspergillus sections Usti and Cavernicolus.</title>
        <authorList>
            <consortium name="Lawrence Berkeley National Laboratory"/>
            <person name="Nybo J.L."/>
            <person name="Vesth T.C."/>
            <person name="Theobald S."/>
            <person name="Frisvad J.C."/>
            <person name="Larsen T.O."/>
            <person name="Kjaerboelling I."/>
            <person name="Rothschild-Mancinelli K."/>
            <person name="Lyhne E.K."/>
            <person name="Kogle M.E."/>
            <person name="Barry K."/>
            <person name="Clum A."/>
            <person name="Na H."/>
            <person name="Ledsgaard L."/>
            <person name="Lin J."/>
            <person name="Lipzen A."/>
            <person name="Kuo A."/>
            <person name="Riley R."/>
            <person name="Mondo S."/>
            <person name="Labutti K."/>
            <person name="Haridas S."/>
            <person name="Pangalinan J."/>
            <person name="Salamov A.A."/>
            <person name="Simmons B.A."/>
            <person name="Magnuson J.K."/>
            <person name="Chen J."/>
            <person name="Drula E."/>
            <person name="Henrissat B."/>
            <person name="Wiebenga A."/>
            <person name="Lubbers R.J."/>
            <person name="Gomes A.C."/>
            <person name="Makela M.R."/>
            <person name="Stajich J."/>
            <person name="Grigoriev I.V."/>
            <person name="Mortensen U.H."/>
            <person name="De Vries R.P."/>
            <person name="Baker S.E."/>
            <person name="Andersen M.R."/>
        </authorList>
    </citation>
    <scope>NUCLEOTIDE SEQUENCE [LARGE SCALE GENOMIC DNA]</scope>
    <source>
        <strain evidence="2 3">CBS 209.92</strain>
    </source>
</reference>
<keyword evidence="3" id="KW-1185">Reference proteome</keyword>